<dbReference type="InterPro" id="IPR020843">
    <property type="entry name" value="ER"/>
</dbReference>
<dbReference type="GO" id="GO:0016491">
    <property type="term" value="F:oxidoreductase activity"/>
    <property type="evidence" value="ECO:0007669"/>
    <property type="project" value="UniProtKB-KW"/>
</dbReference>
<keyword evidence="5" id="KW-1185">Reference proteome</keyword>
<gene>
    <name evidence="4" type="ordered locus">Snas_1526</name>
</gene>
<dbReference type="RefSeq" id="WP_013016801.1">
    <property type="nucleotide sequence ID" value="NC_013947.1"/>
</dbReference>
<keyword evidence="1" id="KW-0560">Oxidoreductase</keyword>
<evidence type="ECO:0000313" key="4">
    <source>
        <dbReference type="EMBL" id="ADD41230.1"/>
    </source>
</evidence>
<feature type="region of interest" description="Disordered" evidence="2">
    <location>
        <begin position="1"/>
        <end position="30"/>
    </location>
</feature>
<evidence type="ECO:0000259" key="3">
    <source>
        <dbReference type="SMART" id="SM00829"/>
    </source>
</evidence>
<reference evidence="4 5" key="1">
    <citation type="journal article" date="2009" name="Stand. Genomic Sci.">
        <title>Complete genome sequence of Stackebrandtia nassauensis type strain (LLR-40K-21).</title>
        <authorList>
            <person name="Munk C."/>
            <person name="Lapidus A."/>
            <person name="Copeland A."/>
            <person name="Jando M."/>
            <person name="Mayilraj S."/>
            <person name="Glavina Del Rio T."/>
            <person name="Nolan M."/>
            <person name="Chen F."/>
            <person name="Lucas S."/>
            <person name="Tice H."/>
            <person name="Cheng J.F."/>
            <person name="Han C."/>
            <person name="Detter J.C."/>
            <person name="Bruce D."/>
            <person name="Goodwin L."/>
            <person name="Chain P."/>
            <person name="Pitluck S."/>
            <person name="Goker M."/>
            <person name="Ovchinikova G."/>
            <person name="Pati A."/>
            <person name="Ivanova N."/>
            <person name="Mavromatis K."/>
            <person name="Chen A."/>
            <person name="Palaniappan K."/>
            <person name="Land M."/>
            <person name="Hauser L."/>
            <person name="Chang Y.J."/>
            <person name="Jeffries C.D."/>
            <person name="Bristow J."/>
            <person name="Eisen J.A."/>
            <person name="Markowitz V."/>
            <person name="Hugenholtz P."/>
            <person name="Kyrpides N.C."/>
            <person name="Klenk H.P."/>
        </authorList>
    </citation>
    <scope>NUCLEOTIDE SEQUENCE [LARGE SCALE GENOMIC DNA]</scope>
    <source>
        <strain evidence="5">DSM 44728 / CIP 108903 / NRRL B-16338 / NBRC 102104 / LLR-40K-21</strain>
    </source>
</reference>
<dbReference type="InterPro" id="IPR002364">
    <property type="entry name" value="Quin_OxRdtase/zeta-crystal_CS"/>
</dbReference>
<accession>D3PW73</accession>
<dbReference type="GO" id="GO:0008270">
    <property type="term" value="F:zinc ion binding"/>
    <property type="evidence" value="ECO:0007669"/>
    <property type="project" value="InterPro"/>
</dbReference>
<dbReference type="AlphaFoldDB" id="D3PW73"/>
<dbReference type="InterPro" id="IPR011032">
    <property type="entry name" value="GroES-like_sf"/>
</dbReference>
<dbReference type="Pfam" id="PF08240">
    <property type="entry name" value="ADH_N"/>
    <property type="match status" value="1"/>
</dbReference>
<dbReference type="eggNOG" id="COG0604">
    <property type="taxonomic scope" value="Bacteria"/>
</dbReference>
<dbReference type="STRING" id="446470.Snas_1526"/>
<dbReference type="KEGG" id="sna:Snas_1526"/>
<dbReference type="EMBL" id="CP001778">
    <property type="protein sequence ID" value="ADD41230.1"/>
    <property type="molecule type" value="Genomic_DNA"/>
</dbReference>
<evidence type="ECO:0000256" key="1">
    <source>
        <dbReference type="ARBA" id="ARBA00023002"/>
    </source>
</evidence>
<proteinExistence type="predicted"/>
<dbReference type="PANTHER" id="PTHR11695">
    <property type="entry name" value="ALCOHOL DEHYDROGENASE RELATED"/>
    <property type="match status" value="1"/>
</dbReference>
<dbReference type="SUPFAM" id="SSF50129">
    <property type="entry name" value="GroES-like"/>
    <property type="match status" value="1"/>
</dbReference>
<evidence type="ECO:0000313" key="5">
    <source>
        <dbReference type="Proteomes" id="UP000000844"/>
    </source>
</evidence>
<dbReference type="Proteomes" id="UP000000844">
    <property type="component" value="Chromosome"/>
</dbReference>
<name>D3PW73_STANL</name>
<dbReference type="Gene3D" id="3.40.50.720">
    <property type="entry name" value="NAD(P)-binding Rossmann-like Domain"/>
    <property type="match status" value="1"/>
</dbReference>
<dbReference type="SMART" id="SM00829">
    <property type="entry name" value="PKS_ER"/>
    <property type="match status" value="1"/>
</dbReference>
<dbReference type="InterPro" id="IPR036291">
    <property type="entry name" value="NAD(P)-bd_dom_sf"/>
</dbReference>
<dbReference type="HOGENOM" id="CLU_026673_3_3_11"/>
<dbReference type="Gene3D" id="3.90.180.10">
    <property type="entry name" value="Medium-chain alcohol dehydrogenases, catalytic domain"/>
    <property type="match status" value="1"/>
</dbReference>
<evidence type="ECO:0000256" key="2">
    <source>
        <dbReference type="SAM" id="MobiDB-lite"/>
    </source>
</evidence>
<dbReference type="InterPro" id="IPR050700">
    <property type="entry name" value="YIM1/Zinc_Alcohol_DH_Fams"/>
</dbReference>
<dbReference type="Pfam" id="PF13602">
    <property type="entry name" value="ADH_zinc_N_2"/>
    <property type="match status" value="1"/>
</dbReference>
<protein>
    <submittedName>
        <fullName evidence="4">Alcohol dehydrogenase GroES domain protein</fullName>
    </submittedName>
</protein>
<dbReference type="PROSITE" id="PS01162">
    <property type="entry name" value="QOR_ZETA_CRYSTAL"/>
    <property type="match status" value="1"/>
</dbReference>
<dbReference type="CDD" id="cd05289">
    <property type="entry name" value="MDR_like_2"/>
    <property type="match status" value="1"/>
</dbReference>
<dbReference type="PANTHER" id="PTHR11695:SF294">
    <property type="entry name" value="RETICULON-4-INTERACTING PROTEIN 1, MITOCHONDRIAL"/>
    <property type="match status" value="1"/>
</dbReference>
<organism evidence="4 5">
    <name type="scientific">Stackebrandtia nassauensis (strain DSM 44728 / CIP 108903 / NRRL B-16338 / NBRC 102104 / LLR-40K-21)</name>
    <dbReference type="NCBI Taxonomy" id="446470"/>
    <lineage>
        <taxon>Bacteria</taxon>
        <taxon>Bacillati</taxon>
        <taxon>Actinomycetota</taxon>
        <taxon>Actinomycetes</taxon>
        <taxon>Glycomycetales</taxon>
        <taxon>Glycomycetaceae</taxon>
        <taxon>Stackebrandtia</taxon>
    </lineage>
</organism>
<feature type="domain" description="Enoyl reductase (ER)" evidence="3">
    <location>
        <begin position="13"/>
        <end position="311"/>
    </location>
</feature>
<sequence>MTRMYAITQDGFGGPEVLHRTETDRPTPGPDDVLVKVHAAGVNPVDTAVRAGYFPLITEPPFALGWDVAGVVEAVGANVTRFSVGDAVFGMPLFPEAAGAYAQYLTAPAGQLVPKPDSLSMAEAGALPLAGLTAWQAVVDIAEVAAGQRVLIHAAAGGVGHLAVQIAKSRGAHVIATARAANHELVKSLGADEVIDYTAVDFTTAIEPVDVVVDLVGGDYAPRSARVLRPGGLLVTTVGHNPGITEVEAEQAGIRYATVFVMPSAKNLAGLSALSEAGELRVHVAERLPLAEAAKAHELAESGGAVGKTVLIP</sequence>
<dbReference type="InterPro" id="IPR013154">
    <property type="entry name" value="ADH-like_N"/>
</dbReference>
<dbReference type="SUPFAM" id="SSF51735">
    <property type="entry name" value="NAD(P)-binding Rossmann-fold domains"/>
    <property type="match status" value="1"/>
</dbReference>